<feature type="domain" description="DUF7869" evidence="1">
    <location>
        <begin position="177"/>
        <end position="235"/>
    </location>
</feature>
<keyword evidence="3" id="KW-1185">Reference proteome</keyword>
<evidence type="ECO:0000259" key="1">
    <source>
        <dbReference type="Pfam" id="PF25273"/>
    </source>
</evidence>
<dbReference type="PANTHER" id="PTHR10773:SF19">
    <property type="match status" value="1"/>
</dbReference>
<dbReference type="PANTHER" id="PTHR10773">
    <property type="entry name" value="DNA-DIRECTED RNA POLYMERASES I, II, AND III SUBUNIT RPABC2"/>
    <property type="match status" value="1"/>
</dbReference>
<dbReference type="InterPro" id="IPR057191">
    <property type="entry name" value="DUF7869"/>
</dbReference>
<protein>
    <recommendedName>
        <fullName evidence="1">DUF7869 domain-containing protein</fullName>
    </recommendedName>
</protein>
<sequence length="249" mass="29391">MYALYVEDCADNNISQECIAKEWLYSEIFNYEFNFAFKPPGNDTCDICDKFQVQLQEVDTQEHRVILQQQYDKHLEDASNRYKLKSEDKDRSKKNNFEKVLMLDLEKCLPTPDLSNSQSYYSLKLWTYNLVIYDSTLQKSYCLMWDDIVAGRGGNELASCLSKCVEICDISDTITELCFWSDNCPSQNRNAQMVMCYLWMLKMKPNINIINHKFLAVRHTHLEADTVHSLIKRERKKVPQFKIAIPWDW</sequence>
<evidence type="ECO:0000313" key="3">
    <source>
        <dbReference type="Proteomes" id="UP001162156"/>
    </source>
</evidence>
<reference evidence="2" key="1">
    <citation type="journal article" date="2023" name="Insect Mol. Biol.">
        <title>Genome sequencing provides insights into the evolution of gene families encoding plant cell wall-degrading enzymes in longhorned beetles.</title>
        <authorList>
            <person name="Shin N.R."/>
            <person name="Okamura Y."/>
            <person name="Kirsch R."/>
            <person name="Pauchet Y."/>
        </authorList>
    </citation>
    <scope>NUCLEOTIDE SEQUENCE</scope>
    <source>
        <strain evidence="2">RBIC_L_NR</strain>
    </source>
</reference>
<dbReference type="Proteomes" id="UP001162156">
    <property type="component" value="Unassembled WGS sequence"/>
</dbReference>
<accession>A0AAV8WX05</accession>
<gene>
    <name evidence="2" type="ORF">NQ314_016432</name>
</gene>
<evidence type="ECO:0000313" key="2">
    <source>
        <dbReference type="EMBL" id="KAJ8930741.1"/>
    </source>
</evidence>
<comment type="caution">
    <text evidence="2">The sequence shown here is derived from an EMBL/GenBank/DDBJ whole genome shotgun (WGS) entry which is preliminary data.</text>
</comment>
<proteinExistence type="predicted"/>
<dbReference type="EMBL" id="JANEYF010004568">
    <property type="protein sequence ID" value="KAJ8930741.1"/>
    <property type="molecule type" value="Genomic_DNA"/>
</dbReference>
<dbReference type="AlphaFoldDB" id="A0AAV8WX05"/>
<name>A0AAV8WX05_9CUCU</name>
<organism evidence="2 3">
    <name type="scientific">Rhamnusium bicolor</name>
    <dbReference type="NCBI Taxonomy" id="1586634"/>
    <lineage>
        <taxon>Eukaryota</taxon>
        <taxon>Metazoa</taxon>
        <taxon>Ecdysozoa</taxon>
        <taxon>Arthropoda</taxon>
        <taxon>Hexapoda</taxon>
        <taxon>Insecta</taxon>
        <taxon>Pterygota</taxon>
        <taxon>Neoptera</taxon>
        <taxon>Endopterygota</taxon>
        <taxon>Coleoptera</taxon>
        <taxon>Polyphaga</taxon>
        <taxon>Cucujiformia</taxon>
        <taxon>Chrysomeloidea</taxon>
        <taxon>Cerambycidae</taxon>
        <taxon>Lepturinae</taxon>
        <taxon>Rhagiini</taxon>
        <taxon>Rhamnusium</taxon>
    </lineage>
</organism>
<dbReference type="Pfam" id="PF25273">
    <property type="entry name" value="DUF7869"/>
    <property type="match status" value="1"/>
</dbReference>